<evidence type="ECO:0000256" key="5">
    <source>
        <dbReference type="ARBA" id="ARBA00023136"/>
    </source>
</evidence>
<evidence type="ECO:0000256" key="4">
    <source>
        <dbReference type="ARBA" id="ARBA00022989"/>
    </source>
</evidence>
<keyword evidence="5 6" id="KW-0472">Membrane</keyword>
<comment type="caution">
    <text evidence="7">The sequence shown here is derived from an EMBL/GenBank/DDBJ whole genome shotgun (WGS) entry which is preliminary data.</text>
</comment>
<keyword evidence="4 6" id="KW-1133">Transmembrane helix</keyword>
<name>A0ABQ6GY25_9GAMM</name>
<feature type="transmembrane region" description="Helical" evidence="6">
    <location>
        <begin position="215"/>
        <end position="234"/>
    </location>
</feature>
<keyword evidence="8" id="KW-1185">Reference proteome</keyword>
<organism evidence="7 8">
    <name type="scientific">Thalassotalea eurytherma</name>
    <dbReference type="NCBI Taxonomy" id="1144278"/>
    <lineage>
        <taxon>Bacteria</taxon>
        <taxon>Pseudomonadati</taxon>
        <taxon>Pseudomonadota</taxon>
        <taxon>Gammaproteobacteria</taxon>
        <taxon>Alteromonadales</taxon>
        <taxon>Colwelliaceae</taxon>
        <taxon>Thalassotalea</taxon>
    </lineage>
</organism>
<protein>
    <recommendedName>
        <fullName evidence="6">SURF1-like protein</fullName>
    </recommendedName>
</protein>
<dbReference type="PANTHER" id="PTHR23427:SF2">
    <property type="entry name" value="SURFEIT LOCUS PROTEIN 1"/>
    <property type="match status" value="1"/>
</dbReference>
<proteinExistence type="inferred from homology"/>
<dbReference type="PROSITE" id="PS50895">
    <property type="entry name" value="SURF1"/>
    <property type="match status" value="1"/>
</dbReference>
<keyword evidence="6" id="KW-1003">Cell membrane</keyword>
<dbReference type="PANTHER" id="PTHR23427">
    <property type="entry name" value="SURFEIT LOCUS PROTEIN"/>
    <property type="match status" value="1"/>
</dbReference>
<evidence type="ECO:0000313" key="7">
    <source>
        <dbReference type="EMBL" id="GLX80757.1"/>
    </source>
</evidence>
<comment type="caution">
    <text evidence="6">Lacks conserved residue(s) required for the propagation of feature annotation.</text>
</comment>
<evidence type="ECO:0000313" key="8">
    <source>
        <dbReference type="Proteomes" id="UP001157133"/>
    </source>
</evidence>
<gene>
    <name evidence="7" type="ORF">theurythT_02090</name>
</gene>
<dbReference type="InterPro" id="IPR002994">
    <property type="entry name" value="Surf1/Shy1"/>
</dbReference>
<dbReference type="RefSeq" id="WP_284206074.1">
    <property type="nucleotide sequence ID" value="NZ_BSSU01000001.1"/>
</dbReference>
<evidence type="ECO:0000256" key="6">
    <source>
        <dbReference type="RuleBase" id="RU363076"/>
    </source>
</evidence>
<accession>A0ABQ6GY25</accession>
<evidence type="ECO:0000256" key="1">
    <source>
        <dbReference type="ARBA" id="ARBA00004370"/>
    </source>
</evidence>
<dbReference type="InterPro" id="IPR045214">
    <property type="entry name" value="Surf1/Surf4"/>
</dbReference>
<comment type="similarity">
    <text evidence="2 6">Belongs to the SURF1 family.</text>
</comment>
<reference evidence="7 8" key="1">
    <citation type="submission" date="2023-03" db="EMBL/GenBank/DDBJ databases">
        <title>Draft genome sequence of Thalassotalea eurytherma JCM 18482T.</title>
        <authorList>
            <person name="Sawabe T."/>
        </authorList>
    </citation>
    <scope>NUCLEOTIDE SEQUENCE [LARGE SCALE GENOMIC DNA]</scope>
    <source>
        <strain evidence="7 8">JCM 18482</strain>
    </source>
</reference>
<sequence length="241" mass="27672">MLKRFTRYILLSLFTLLVFSTLIKLGLWQLDRANEKDARIEQMQVWQKQGGVSLNKALKVYQQTPELANDILVLESGQFIASPLLLLDNQVDNGRYGFRVLQAFETASNTVLVNLGWIQGDRSRQTMPTVSSLTQLYTLKGSVRIVEPGIQLQNQILEEKDGPIVIQQIELDKISRLINKQLLPFVIYLDKNEDIGYKKDWQPIVMPPEKHRGYAFQWFSLAIAWVTLMGFAAVKYKNNKA</sequence>
<evidence type="ECO:0000256" key="2">
    <source>
        <dbReference type="ARBA" id="ARBA00007165"/>
    </source>
</evidence>
<dbReference type="EMBL" id="BSSU01000001">
    <property type="protein sequence ID" value="GLX80757.1"/>
    <property type="molecule type" value="Genomic_DNA"/>
</dbReference>
<dbReference type="Pfam" id="PF02104">
    <property type="entry name" value="SURF1"/>
    <property type="match status" value="1"/>
</dbReference>
<keyword evidence="3 6" id="KW-0812">Transmembrane</keyword>
<comment type="subcellular location">
    <subcellularLocation>
        <location evidence="6">Cell membrane</location>
        <topology evidence="6">Multi-pass membrane protein</topology>
    </subcellularLocation>
    <subcellularLocation>
        <location evidence="1">Membrane</location>
    </subcellularLocation>
</comment>
<evidence type="ECO:0000256" key="3">
    <source>
        <dbReference type="ARBA" id="ARBA00022692"/>
    </source>
</evidence>
<dbReference type="Proteomes" id="UP001157133">
    <property type="component" value="Unassembled WGS sequence"/>
</dbReference>
<dbReference type="CDD" id="cd06662">
    <property type="entry name" value="SURF1"/>
    <property type="match status" value="1"/>
</dbReference>